<comment type="catalytic activity">
    <reaction evidence="13">
        <text>[GlcNAc-(1-&gt;4)-Mur2Ac(oyl-L-Ala-gamma-D-Glu-L-Lys-D-Ala-D-Ala)](n)-di-trans,octa-cis-undecaprenyl diphosphate + beta-D-GlcNAc-(1-&gt;4)-Mur2Ac(oyl-L-Ala-gamma-D-Glu-L-Lys-D-Ala-D-Ala)-di-trans,octa-cis-undecaprenyl diphosphate = [GlcNAc-(1-&gt;4)-Mur2Ac(oyl-L-Ala-gamma-D-Glu-L-Lys-D-Ala-D-Ala)](n+1)-di-trans,octa-cis-undecaprenyl diphosphate + di-trans,octa-cis-undecaprenyl diphosphate + H(+)</text>
        <dbReference type="Rhea" id="RHEA:23708"/>
        <dbReference type="Rhea" id="RHEA-COMP:9602"/>
        <dbReference type="Rhea" id="RHEA-COMP:9603"/>
        <dbReference type="ChEBI" id="CHEBI:15378"/>
        <dbReference type="ChEBI" id="CHEBI:58405"/>
        <dbReference type="ChEBI" id="CHEBI:60033"/>
        <dbReference type="ChEBI" id="CHEBI:78435"/>
        <dbReference type="EC" id="2.4.99.28"/>
    </reaction>
</comment>
<dbReference type="Pfam" id="PF00905">
    <property type="entry name" value="Transpeptidase"/>
    <property type="match status" value="1"/>
</dbReference>
<dbReference type="InterPro" id="IPR001460">
    <property type="entry name" value="PCN-bd_Tpept"/>
</dbReference>
<proteinExistence type="inferred from homology"/>
<dbReference type="InterPro" id="IPR012338">
    <property type="entry name" value="Beta-lactam/transpept-like"/>
</dbReference>
<dbReference type="CDD" id="cd06577">
    <property type="entry name" value="PASTA_pknB"/>
    <property type="match status" value="1"/>
</dbReference>
<comment type="caution">
    <text evidence="16">The sequence shown here is derived from an EMBL/GenBank/DDBJ whole genome shotgun (WGS) entry which is preliminary data.</text>
</comment>
<keyword evidence="11" id="KW-0961">Cell wall biogenesis/degradation</keyword>
<dbReference type="GO" id="GO:0008955">
    <property type="term" value="F:peptidoglycan glycosyltransferase activity"/>
    <property type="evidence" value="ECO:0007669"/>
    <property type="project" value="UniProtKB-EC"/>
</dbReference>
<dbReference type="RefSeq" id="WP_170169342.1">
    <property type="nucleotide sequence ID" value="NZ_RKHQ01000001.1"/>
</dbReference>
<dbReference type="GO" id="GO:0071555">
    <property type="term" value="P:cell wall organization"/>
    <property type="evidence" value="ECO:0007669"/>
    <property type="project" value="UniProtKB-KW"/>
</dbReference>
<dbReference type="InterPro" id="IPR036950">
    <property type="entry name" value="PBP_transglycosylase"/>
</dbReference>
<evidence type="ECO:0000256" key="8">
    <source>
        <dbReference type="ARBA" id="ARBA00022960"/>
    </source>
</evidence>
<keyword evidence="8" id="KW-0133">Cell shape</keyword>
<dbReference type="Pfam" id="PF00912">
    <property type="entry name" value="Transgly"/>
    <property type="match status" value="1"/>
</dbReference>
<keyword evidence="4" id="KW-0645">Protease</keyword>
<dbReference type="GO" id="GO:0006508">
    <property type="term" value="P:proteolysis"/>
    <property type="evidence" value="ECO:0007669"/>
    <property type="project" value="UniProtKB-KW"/>
</dbReference>
<evidence type="ECO:0000256" key="1">
    <source>
        <dbReference type="ARBA" id="ARBA00007090"/>
    </source>
</evidence>
<comment type="similarity">
    <text evidence="1">In the C-terminal section; belongs to the transpeptidase family.</text>
</comment>
<dbReference type="PANTHER" id="PTHR32282:SF33">
    <property type="entry name" value="PEPTIDOGLYCAN GLYCOSYLTRANSFERASE"/>
    <property type="match status" value="1"/>
</dbReference>
<dbReference type="FunFam" id="1.10.3810.10:FF:000001">
    <property type="entry name" value="Penicillin-binding protein 1A"/>
    <property type="match status" value="1"/>
</dbReference>
<keyword evidence="10" id="KW-0511">Multifunctional enzyme</keyword>
<evidence type="ECO:0000256" key="3">
    <source>
        <dbReference type="ARBA" id="ARBA00022645"/>
    </source>
</evidence>
<dbReference type="GO" id="GO:0009252">
    <property type="term" value="P:peptidoglycan biosynthetic process"/>
    <property type="evidence" value="ECO:0007669"/>
    <property type="project" value="UniProtKB-KW"/>
</dbReference>
<dbReference type="InterPro" id="IPR050396">
    <property type="entry name" value="Glycosyltr_51/Transpeptidase"/>
</dbReference>
<dbReference type="InterPro" id="IPR005543">
    <property type="entry name" value="PASTA_dom"/>
</dbReference>
<dbReference type="GO" id="GO:0009002">
    <property type="term" value="F:serine-type D-Ala-D-Ala carboxypeptidase activity"/>
    <property type="evidence" value="ECO:0007669"/>
    <property type="project" value="UniProtKB-EC"/>
</dbReference>
<evidence type="ECO:0000256" key="7">
    <source>
        <dbReference type="ARBA" id="ARBA00022801"/>
    </source>
</evidence>
<feature type="domain" description="PASTA" evidence="15">
    <location>
        <begin position="741"/>
        <end position="807"/>
    </location>
</feature>
<dbReference type="InterPro" id="IPR001264">
    <property type="entry name" value="Glyco_trans_51"/>
</dbReference>
<name>A0A3N2D9S1_9MICO</name>
<keyword evidence="17" id="KW-1185">Reference proteome</keyword>
<dbReference type="Gene3D" id="3.40.710.10">
    <property type="entry name" value="DD-peptidase/beta-lactamase superfamily"/>
    <property type="match status" value="1"/>
</dbReference>
<dbReference type="SUPFAM" id="SSF56601">
    <property type="entry name" value="beta-lactamase/transpeptidase-like"/>
    <property type="match status" value="1"/>
</dbReference>
<dbReference type="PROSITE" id="PS51178">
    <property type="entry name" value="PASTA"/>
    <property type="match status" value="1"/>
</dbReference>
<feature type="compositionally biased region" description="Gly residues" evidence="14">
    <location>
        <begin position="821"/>
        <end position="835"/>
    </location>
</feature>
<evidence type="ECO:0000313" key="16">
    <source>
        <dbReference type="EMBL" id="ROR96204.1"/>
    </source>
</evidence>
<evidence type="ECO:0000256" key="9">
    <source>
        <dbReference type="ARBA" id="ARBA00022984"/>
    </source>
</evidence>
<evidence type="ECO:0000256" key="2">
    <source>
        <dbReference type="ARBA" id="ARBA00007739"/>
    </source>
</evidence>
<comment type="catalytic activity">
    <reaction evidence="12">
        <text>Preferential cleavage: (Ac)2-L-Lys-D-Ala-|-D-Ala. Also transpeptidation of peptidyl-alanyl moieties that are N-acyl substituents of D-alanine.</text>
        <dbReference type="EC" id="3.4.16.4"/>
    </reaction>
</comment>
<keyword evidence="5" id="KW-0328">Glycosyltransferase</keyword>
<dbReference type="PANTHER" id="PTHR32282">
    <property type="entry name" value="BINDING PROTEIN TRANSPEPTIDASE, PUTATIVE-RELATED"/>
    <property type="match status" value="1"/>
</dbReference>
<evidence type="ECO:0000256" key="6">
    <source>
        <dbReference type="ARBA" id="ARBA00022679"/>
    </source>
</evidence>
<dbReference type="GO" id="GO:0008360">
    <property type="term" value="P:regulation of cell shape"/>
    <property type="evidence" value="ECO:0007669"/>
    <property type="project" value="UniProtKB-KW"/>
</dbReference>
<feature type="region of interest" description="Disordered" evidence="14">
    <location>
        <begin position="806"/>
        <end position="848"/>
    </location>
</feature>
<keyword evidence="7" id="KW-0378">Hydrolase</keyword>
<organism evidence="16 17">
    <name type="scientific">Salana multivorans</name>
    <dbReference type="NCBI Taxonomy" id="120377"/>
    <lineage>
        <taxon>Bacteria</taxon>
        <taxon>Bacillati</taxon>
        <taxon>Actinomycetota</taxon>
        <taxon>Actinomycetes</taxon>
        <taxon>Micrococcales</taxon>
        <taxon>Beutenbergiaceae</taxon>
        <taxon>Salana</taxon>
    </lineage>
</organism>
<dbReference type="GO" id="GO:0008658">
    <property type="term" value="F:penicillin binding"/>
    <property type="evidence" value="ECO:0007669"/>
    <property type="project" value="InterPro"/>
</dbReference>
<evidence type="ECO:0000256" key="11">
    <source>
        <dbReference type="ARBA" id="ARBA00023316"/>
    </source>
</evidence>
<dbReference type="Proteomes" id="UP000275356">
    <property type="component" value="Unassembled WGS sequence"/>
</dbReference>
<evidence type="ECO:0000313" key="17">
    <source>
        <dbReference type="Proteomes" id="UP000275356"/>
    </source>
</evidence>
<evidence type="ECO:0000256" key="14">
    <source>
        <dbReference type="SAM" id="MobiDB-lite"/>
    </source>
</evidence>
<evidence type="ECO:0000259" key="15">
    <source>
        <dbReference type="PROSITE" id="PS51178"/>
    </source>
</evidence>
<evidence type="ECO:0000256" key="12">
    <source>
        <dbReference type="ARBA" id="ARBA00034000"/>
    </source>
</evidence>
<dbReference type="Pfam" id="PF03793">
    <property type="entry name" value="PASTA"/>
    <property type="match status" value="1"/>
</dbReference>
<evidence type="ECO:0000256" key="4">
    <source>
        <dbReference type="ARBA" id="ARBA00022670"/>
    </source>
</evidence>
<dbReference type="SUPFAM" id="SSF53955">
    <property type="entry name" value="Lysozyme-like"/>
    <property type="match status" value="1"/>
</dbReference>
<evidence type="ECO:0000256" key="13">
    <source>
        <dbReference type="ARBA" id="ARBA00049902"/>
    </source>
</evidence>
<reference evidence="16 17" key="1">
    <citation type="submission" date="2018-11" db="EMBL/GenBank/DDBJ databases">
        <title>Sequencing the genomes of 1000 actinobacteria strains.</title>
        <authorList>
            <person name="Klenk H.-P."/>
        </authorList>
    </citation>
    <scope>NUCLEOTIDE SEQUENCE [LARGE SCALE GENOMIC DNA]</scope>
    <source>
        <strain evidence="16 17">DSM 13521</strain>
    </source>
</reference>
<protein>
    <submittedName>
        <fullName evidence="16">Membrane peptidoglycan carboxypeptidase</fullName>
    </submittedName>
</protein>
<keyword evidence="3 16" id="KW-0121">Carboxypeptidase</keyword>
<dbReference type="GO" id="GO:0030288">
    <property type="term" value="C:outer membrane-bounded periplasmic space"/>
    <property type="evidence" value="ECO:0007669"/>
    <property type="project" value="TreeGrafter"/>
</dbReference>
<evidence type="ECO:0000256" key="5">
    <source>
        <dbReference type="ARBA" id="ARBA00022676"/>
    </source>
</evidence>
<keyword evidence="6" id="KW-0808">Transferase</keyword>
<comment type="similarity">
    <text evidence="2">In the N-terminal section; belongs to the glycosyltransferase 51 family.</text>
</comment>
<gene>
    <name evidence="16" type="ORF">EDD28_0781</name>
</gene>
<dbReference type="EMBL" id="RKHQ01000001">
    <property type="protein sequence ID" value="ROR96204.1"/>
    <property type="molecule type" value="Genomic_DNA"/>
</dbReference>
<keyword evidence="9" id="KW-0573">Peptidoglycan synthesis</keyword>
<sequence>MTSRAPRHRVNVFQAIALLMAFLLLAVLGGVLSAGLLMPAVAAIGTTSAAAQQVFDDLPTELEIQPPSEASRILASDGSPLATFYAENRVVVPLDQIAPIMANAVIATEDKRFWEHKGIDPEGLMRAALRNLQGAAQQGASTLTQQYVKNVLIEAGVSSGDEEAIEAAKEADGAEGINRKLREMKLAISLEKVYTKDQILEGYLNIAQFGGRNIYGVEAASQYFFGHGAAEMTAGEAALIAGITKSPGMYDPSLAKDGFDNGATFETATNRRDTVLWQMFDQGYITQAEYDEAVAQPVAEMLHLTPTPVGCASAGISAYFCEYVTKVLIYDGYLADTADESREVLRRGGLTITTTINPTRQQQAYDTLASWTPENDPTYRSKKGEAGISSAISSVVPGTGDIEAMVQNTSYGDKSDEFPRATKVNFNVDRAYGGGDGFQTGSTFKAFVVTQWLIDGGSLADTVNANPGQVFTRKDWTISCSPESIPDEWPPKNLETGVSGNAPVLKVTEQSVNTAFAYMGTKMDLCALRDTTSRMGVHVGTGTIDPKYLTENSPSRALFEAQKGADILATPSMVLGSNTIAPLTMAAAFATYAANGVYCEPRSVTAITDRDGNAIEVPAPTCSQALDPAIAAGVTYALENVVQNGTGKDARIGRPVAGKTGTANSDVHAWFVGYTPQLSTAVWVGHSEGDIPMMYTTLNGRYYSQLYGGKVPAPMWGDYMSKAMEGQEVIGFAEAQERQIHGEKAQVPSVIGKSATDAKAILEAEGWSVQIGEARSSNIAEGRIGAQSPGGGAMVFKSQAIVIYPSSGPAPVETPPPAEGDQGGNQGTGQGGLGNGQTVLPGVPGGDR</sequence>
<dbReference type="Gene3D" id="3.30.10.20">
    <property type="match status" value="1"/>
</dbReference>
<evidence type="ECO:0000256" key="10">
    <source>
        <dbReference type="ARBA" id="ARBA00023268"/>
    </source>
</evidence>
<dbReference type="AlphaFoldDB" id="A0A3N2D9S1"/>
<dbReference type="InterPro" id="IPR023346">
    <property type="entry name" value="Lysozyme-like_dom_sf"/>
</dbReference>
<dbReference type="Gene3D" id="1.10.3810.10">
    <property type="entry name" value="Biosynthetic peptidoglycan transglycosylase-like"/>
    <property type="match status" value="1"/>
</dbReference>
<accession>A0A3N2D9S1</accession>
<dbReference type="SMART" id="SM00740">
    <property type="entry name" value="PASTA"/>
    <property type="match status" value="1"/>
</dbReference>